<dbReference type="InterPro" id="IPR002937">
    <property type="entry name" value="Amino_oxidase"/>
</dbReference>
<dbReference type="EMBL" id="CAJOBE010000019">
    <property type="protein sequence ID" value="CAF3541264.1"/>
    <property type="molecule type" value="Genomic_DNA"/>
</dbReference>
<evidence type="ECO:0000259" key="1">
    <source>
        <dbReference type="Pfam" id="PF01593"/>
    </source>
</evidence>
<evidence type="ECO:0000313" key="5">
    <source>
        <dbReference type="Proteomes" id="UP000663882"/>
    </source>
</evidence>
<dbReference type="AlphaFoldDB" id="A0A815GMX1"/>
<dbReference type="InterPro" id="IPR036188">
    <property type="entry name" value="FAD/NAD-bd_sf"/>
</dbReference>
<name>A0A815GMX1_9BILA</name>
<dbReference type="Proteomes" id="UP000663882">
    <property type="component" value="Unassembled WGS sequence"/>
</dbReference>
<evidence type="ECO:0000313" key="3">
    <source>
        <dbReference type="EMBL" id="CAF3541264.1"/>
    </source>
</evidence>
<dbReference type="Proteomes" id="UP000663823">
    <property type="component" value="Unassembled WGS sequence"/>
</dbReference>
<dbReference type="OrthoDB" id="38045at2759"/>
<dbReference type="PANTHER" id="PTHR43734">
    <property type="entry name" value="PHYTOENE DESATURASE"/>
    <property type="match status" value="1"/>
</dbReference>
<dbReference type="Gene3D" id="3.50.50.60">
    <property type="entry name" value="FAD/NAD(P)-binding domain"/>
    <property type="match status" value="1"/>
</dbReference>
<accession>A0A815GMX1</accession>
<dbReference type="EMBL" id="CAJOAX010003775">
    <property type="protein sequence ID" value="CAF3872430.1"/>
    <property type="molecule type" value="Genomic_DNA"/>
</dbReference>
<dbReference type="Proteomes" id="UP000663874">
    <property type="component" value="Unassembled WGS sequence"/>
</dbReference>
<proteinExistence type="predicted"/>
<dbReference type="SUPFAM" id="SSF51905">
    <property type="entry name" value="FAD/NAD(P)-binding domain"/>
    <property type="match status" value="1"/>
</dbReference>
<organism evidence="2 5">
    <name type="scientific">Rotaria sordida</name>
    <dbReference type="NCBI Taxonomy" id="392033"/>
    <lineage>
        <taxon>Eukaryota</taxon>
        <taxon>Metazoa</taxon>
        <taxon>Spiralia</taxon>
        <taxon>Gnathifera</taxon>
        <taxon>Rotifera</taxon>
        <taxon>Eurotatoria</taxon>
        <taxon>Bdelloidea</taxon>
        <taxon>Philodinida</taxon>
        <taxon>Philodinidae</taxon>
        <taxon>Rotaria</taxon>
    </lineage>
</organism>
<evidence type="ECO:0000313" key="4">
    <source>
        <dbReference type="EMBL" id="CAF3872430.1"/>
    </source>
</evidence>
<reference evidence="2" key="1">
    <citation type="submission" date="2021-02" db="EMBL/GenBank/DDBJ databases">
        <authorList>
            <person name="Nowell W R."/>
        </authorList>
    </citation>
    <scope>NUCLEOTIDE SEQUENCE</scope>
</reference>
<dbReference type="Pfam" id="PF01593">
    <property type="entry name" value="Amino_oxidase"/>
    <property type="match status" value="1"/>
</dbReference>
<dbReference type="GO" id="GO:0016491">
    <property type="term" value="F:oxidoreductase activity"/>
    <property type="evidence" value="ECO:0007669"/>
    <property type="project" value="InterPro"/>
</dbReference>
<feature type="domain" description="Amine oxidase" evidence="1">
    <location>
        <begin position="20"/>
        <end position="269"/>
    </location>
</feature>
<gene>
    <name evidence="3" type="ORF">FNK824_LOCUS477</name>
    <name evidence="4" type="ORF">OTI717_LOCUS22304</name>
    <name evidence="2" type="ORF">RFH988_LOCUS31764</name>
</gene>
<dbReference type="EMBL" id="CAJNOO010003508">
    <property type="protein sequence ID" value="CAF1340686.1"/>
    <property type="molecule type" value="Genomic_DNA"/>
</dbReference>
<comment type="caution">
    <text evidence="2">The sequence shown here is derived from an EMBL/GenBank/DDBJ whole genome shotgun (WGS) entry which is preliminary data.</text>
</comment>
<protein>
    <recommendedName>
        <fullName evidence="1">Amine oxidase domain-containing protein</fullName>
    </recommendedName>
</protein>
<evidence type="ECO:0000313" key="2">
    <source>
        <dbReference type="EMBL" id="CAF1340686.1"/>
    </source>
</evidence>
<dbReference type="PANTHER" id="PTHR43734:SF4">
    <property type="entry name" value="AMINE OXIDASE DOMAIN-CONTAINING PROTEIN"/>
    <property type="match status" value="1"/>
</dbReference>
<sequence>MKVVIIGGGPCGLGAAWRAEEIRRQGNSNVDWILVEESSNAGGLARTVVDEKGFLWDMGGHVIFSHYAYFTRLLDYLLPNPTDWNSKIREAWVWMRGTFIPYPLQQNLHRLPKHEIVACIEGLLENERRRSTFSKPVTFADWLDQSFGRGLCDVFMRPYNFKVWAYTPDKMNVEWMGERVATVNISRVIHNVILGQDEIGWGPNNTFRFPMKGGTGTIWRRLAEVLPQEKLKFSKQVTKIDVIQKMISFNDGSSESYDAIISTMPMNCLCQIIEGTTKITRSELLDKSKQFRYSSSHILGFGIEGQPPTHLNTKCWMYFPEDDCPFYRATLFSNYSPYHVPKPSEQWSLMCEVAESSDKPVDIDNIIAITEQGLKNTKLIDNDTKILSRFHIRLEYGYPTPFYGRDQLCTPLFEEFESHNIYSRGRFGSWKYEVSNQDHSMMLGVEAIDRIVFGTEELTHKYPDIVNAKRDNVGRVPFIPTQ</sequence>